<keyword evidence="2" id="KW-1133">Transmembrane helix</keyword>
<dbReference type="Proteomes" id="UP000588277">
    <property type="component" value="Unassembled WGS sequence"/>
</dbReference>
<evidence type="ECO:0000313" key="3">
    <source>
        <dbReference type="EMBL" id="NMN00829.1"/>
    </source>
</evidence>
<evidence type="ECO:0000313" key="4">
    <source>
        <dbReference type="Proteomes" id="UP000588277"/>
    </source>
</evidence>
<feature type="transmembrane region" description="Helical" evidence="2">
    <location>
        <begin position="21"/>
        <end position="43"/>
    </location>
</feature>
<evidence type="ECO:0000256" key="2">
    <source>
        <dbReference type="SAM" id="Phobius"/>
    </source>
</evidence>
<dbReference type="EMBL" id="JAAIIH010000011">
    <property type="protein sequence ID" value="NMN00829.1"/>
    <property type="molecule type" value="Genomic_DNA"/>
</dbReference>
<reference evidence="3 4" key="1">
    <citation type="submission" date="2020-02" db="EMBL/GenBank/DDBJ databases">
        <title>Characterization of phylogenetic diversity of novel bifidobacterial species isolated in Czech ZOOs.</title>
        <authorList>
            <person name="Lugli G.A."/>
            <person name="Vera N.B."/>
            <person name="Ventura M."/>
        </authorList>
    </citation>
    <scope>NUCLEOTIDE SEQUENCE [LARGE SCALE GENOMIC DNA]</scope>
    <source>
        <strain evidence="3 4">DSM 109958</strain>
    </source>
</reference>
<gene>
    <name evidence="3" type="ORF">G1C96_1408</name>
</gene>
<keyword evidence="2" id="KW-0472">Membrane</keyword>
<keyword evidence="2" id="KW-0812">Transmembrane</keyword>
<dbReference type="AlphaFoldDB" id="A0A7Y0F2S7"/>
<protein>
    <submittedName>
        <fullName evidence="3">Uncharacterized protein</fullName>
    </submittedName>
</protein>
<evidence type="ECO:0000256" key="1">
    <source>
        <dbReference type="SAM" id="MobiDB-lite"/>
    </source>
</evidence>
<dbReference type="RefSeq" id="WP_169275919.1">
    <property type="nucleotide sequence ID" value="NZ_JAAIIH010000011.1"/>
</dbReference>
<proteinExistence type="predicted"/>
<organism evidence="3 4">
    <name type="scientific">Bifidobacterium moraviense</name>
    <dbReference type="NCBI Taxonomy" id="2675323"/>
    <lineage>
        <taxon>Bacteria</taxon>
        <taxon>Bacillati</taxon>
        <taxon>Actinomycetota</taxon>
        <taxon>Actinomycetes</taxon>
        <taxon>Bifidobacteriales</taxon>
        <taxon>Bifidobacteriaceae</taxon>
        <taxon>Bifidobacterium</taxon>
    </lineage>
</organism>
<comment type="caution">
    <text evidence="3">The sequence shown here is derived from an EMBL/GenBank/DDBJ whole genome shotgun (WGS) entry which is preliminary data.</text>
</comment>
<accession>A0A7Y0F2S7</accession>
<feature type="region of interest" description="Disordered" evidence="1">
    <location>
        <begin position="164"/>
        <end position="184"/>
    </location>
</feature>
<name>A0A7Y0F2S7_9BIFI</name>
<sequence length="462" mass="47290">MTKDQQRQQGRQGGQRARLHGRTAFIAVVAAVIVVTALAATAVRAMTRRDGGTDSTAGATASVSTVAPDAASAAPSAGASVSSSSAAAASPLPFAIDGVPADAPLLEVTEGTTAASLQRSWTFGGDYATIGSFPIDGDTAFGSATDDPNSTVAYVGATIGRNGATPLESKPSTNPYYEPQDGTGSAKRVVWRSSTINEAAQLGVDNWRLQTWDAASGNVTTLGTAQELNNTDATPTVYGEVLPTFNDSTAYFASNVNDGGQWHETVLAYALDGSAPAQRIGAGNFPAATTQGVIYASDAASASTKGFRGYATLKRHDASGDATVLTVKPAGDGNGAANTAWGISGVWASAQYRAVSFSDGSNADGSYIGLWKDDFAAPVAWLHVKSPSVLASMNDRWIVWGAGSQADNAGMYAFDWGTQAIVYLGSAPGYARPAIAQDSDAVMVPVSNGATKPVSFTVGMLD</sequence>
<keyword evidence="4" id="KW-1185">Reference proteome</keyword>